<dbReference type="Proteomes" id="UP001189429">
    <property type="component" value="Unassembled WGS sequence"/>
</dbReference>
<organism evidence="7 8">
    <name type="scientific">Prorocentrum cordatum</name>
    <dbReference type="NCBI Taxonomy" id="2364126"/>
    <lineage>
        <taxon>Eukaryota</taxon>
        <taxon>Sar</taxon>
        <taxon>Alveolata</taxon>
        <taxon>Dinophyceae</taxon>
        <taxon>Prorocentrales</taxon>
        <taxon>Prorocentraceae</taxon>
        <taxon>Prorocentrum</taxon>
    </lineage>
</organism>
<dbReference type="CDD" id="cd04515">
    <property type="entry name" value="Alpha_kinase"/>
    <property type="match status" value="1"/>
</dbReference>
<protein>
    <recommendedName>
        <fullName evidence="6">Alpha-type protein kinase domain-containing protein</fullName>
    </recommendedName>
</protein>
<dbReference type="InterPro" id="IPR004166">
    <property type="entry name" value="a-kinase_dom"/>
</dbReference>
<sequence>MTASPNSFASSVAKASWSSIESSWQVLSDAARAAKPSGTCKDIPLDYKDIDWAQMYGWEKMSVQLESFKVDVLKESGHPCERIEKITSDVQEVRIAPKPFGKGAMRYAYAMWNDTMKSKLVAKVYMCTSPKYCSKDVYEGDMMSQAFAKYMANEFNKKVKNPLQFVQAQLLSVVSASSRQEGSVMCVEPYMPGKYVKQTNNSNYVGKDSELAQAFSHFTWHYSGGDMMVTDIQGVRGTLTDPQIHCAKNVFGRGNLGTEGMDAFFMVHKCGETCKHLRLKENPLQLPGENEVPPGFYARTAPGNLASSAYTIRKTAAEALTSESEDADWIAGLRLAWPKSGSGEPVVIDVHGEVLVHVIEEEPESGGGYSWQARVARLRTLGQVPDGEMLELRRRGSPRRPRRTASEKVLEVGFSLIYVGQVYIKNLTRLDILQLLAEYRENVGNCSLVFAHGDRISTLKRFKHLLHKPGKAAFGDELDVSSDGQKYSKSKGVEDDADCFQWLCGGKCGSYVTRRKDQYKASHVIPSEVFCRKCTLKVNKSWRGKQCATPDCQFLVTYREFVCTLHGVREPDFCKRCDTGLDRPIQGLRVSTWRRKKCEQCKSRIDYTTDGPPPPAVCEDCTWAGQDDPEPEDLDTGDEKLEKEDEKEWEVMDYTKWKQHEKAVQKTPQMTKTCSQCNKDFLASAAVEYQCQTGNHKFIICESAACQRALAKLGEDLCKQSGKAGKKHLDFAKHRGKYCCPRCMLVLTEI</sequence>
<feature type="domain" description="Alpha-type protein kinase" evidence="6">
    <location>
        <begin position="60"/>
        <end position="284"/>
    </location>
</feature>
<dbReference type="PANTHER" id="PTHR45992:SF2">
    <property type="entry name" value="EUKARYOTIC ELONGATION FACTOR 2 KINASE"/>
    <property type="match status" value="1"/>
</dbReference>
<gene>
    <name evidence="7" type="ORF">PCOR1329_LOCUS3135</name>
</gene>
<dbReference type="PANTHER" id="PTHR45992">
    <property type="entry name" value="EUKARYOTIC ELONGATION FACTOR 2 KINASE-RELATED"/>
    <property type="match status" value="1"/>
</dbReference>
<dbReference type="InterPro" id="IPR051852">
    <property type="entry name" value="Alpha-type_PK"/>
</dbReference>
<proteinExistence type="predicted"/>
<dbReference type="InterPro" id="IPR011009">
    <property type="entry name" value="Kinase-like_dom_sf"/>
</dbReference>
<dbReference type="Gene3D" id="3.30.200.20">
    <property type="entry name" value="Phosphorylase Kinase, domain 1"/>
    <property type="match status" value="1"/>
</dbReference>
<dbReference type="PROSITE" id="PS51158">
    <property type="entry name" value="ALPHA_KINASE"/>
    <property type="match status" value="1"/>
</dbReference>
<dbReference type="Pfam" id="PF02816">
    <property type="entry name" value="Alpha_kinase"/>
    <property type="match status" value="1"/>
</dbReference>
<evidence type="ECO:0000256" key="2">
    <source>
        <dbReference type="ARBA" id="ARBA00022679"/>
    </source>
</evidence>
<evidence type="ECO:0000256" key="4">
    <source>
        <dbReference type="ARBA" id="ARBA00022777"/>
    </source>
</evidence>
<evidence type="ECO:0000256" key="3">
    <source>
        <dbReference type="ARBA" id="ARBA00022741"/>
    </source>
</evidence>
<evidence type="ECO:0000313" key="8">
    <source>
        <dbReference type="Proteomes" id="UP001189429"/>
    </source>
</evidence>
<dbReference type="Gene3D" id="3.20.200.10">
    <property type="entry name" value="MHCK/EF2 kinase"/>
    <property type="match status" value="1"/>
</dbReference>
<evidence type="ECO:0000259" key="6">
    <source>
        <dbReference type="PROSITE" id="PS51158"/>
    </source>
</evidence>
<evidence type="ECO:0000256" key="1">
    <source>
        <dbReference type="ARBA" id="ARBA00022527"/>
    </source>
</evidence>
<comment type="caution">
    <text evidence="7">The sequence shown here is derived from an EMBL/GenBank/DDBJ whole genome shotgun (WGS) entry which is preliminary data.</text>
</comment>
<keyword evidence="3" id="KW-0547">Nucleotide-binding</keyword>
<evidence type="ECO:0000256" key="5">
    <source>
        <dbReference type="ARBA" id="ARBA00022840"/>
    </source>
</evidence>
<keyword evidence="5" id="KW-0067">ATP-binding</keyword>
<name>A0ABN9PMK0_9DINO</name>
<dbReference type="EMBL" id="CAUYUJ010000796">
    <property type="protein sequence ID" value="CAK0792602.1"/>
    <property type="molecule type" value="Genomic_DNA"/>
</dbReference>
<evidence type="ECO:0000313" key="7">
    <source>
        <dbReference type="EMBL" id="CAK0792602.1"/>
    </source>
</evidence>
<dbReference type="SUPFAM" id="SSF56112">
    <property type="entry name" value="Protein kinase-like (PK-like)"/>
    <property type="match status" value="1"/>
</dbReference>
<accession>A0ABN9PMK0</accession>
<keyword evidence="2" id="KW-0808">Transferase</keyword>
<reference evidence="7" key="1">
    <citation type="submission" date="2023-10" db="EMBL/GenBank/DDBJ databases">
        <authorList>
            <person name="Chen Y."/>
            <person name="Shah S."/>
            <person name="Dougan E. K."/>
            <person name="Thang M."/>
            <person name="Chan C."/>
        </authorList>
    </citation>
    <scope>NUCLEOTIDE SEQUENCE [LARGE SCALE GENOMIC DNA]</scope>
</reference>
<keyword evidence="8" id="KW-1185">Reference proteome</keyword>
<keyword evidence="4" id="KW-0418">Kinase</keyword>
<dbReference type="SMART" id="SM00811">
    <property type="entry name" value="Alpha_kinase"/>
    <property type="match status" value="1"/>
</dbReference>
<keyword evidence="1" id="KW-0723">Serine/threonine-protein kinase</keyword>